<dbReference type="NCBIfam" id="TIGR00254">
    <property type="entry name" value="GGDEF"/>
    <property type="match status" value="1"/>
</dbReference>
<evidence type="ECO:0000259" key="4">
    <source>
        <dbReference type="PROSITE" id="PS50887"/>
    </source>
</evidence>
<dbReference type="PROSITE" id="PS50113">
    <property type="entry name" value="PAC"/>
    <property type="match status" value="1"/>
</dbReference>
<organism evidence="5 6">
    <name type="scientific">Streptacidiphilus pinicola</name>
    <dbReference type="NCBI Taxonomy" id="2219663"/>
    <lineage>
        <taxon>Bacteria</taxon>
        <taxon>Bacillati</taxon>
        <taxon>Actinomycetota</taxon>
        <taxon>Actinomycetes</taxon>
        <taxon>Kitasatosporales</taxon>
        <taxon>Streptomycetaceae</taxon>
        <taxon>Streptacidiphilus</taxon>
    </lineage>
</organism>
<feature type="domain" description="EAL" evidence="3">
    <location>
        <begin position="770"/>
        <end position="1040"/>
    </location>
</feature>
<dbReference type="Gene3D" id="3.20.20.450">
    <property type="entry name" value="EAL domain"/>
    <property type="match status" value="1"/>
</dbReference>
<dbReference type="InterPro" id="IPR000160">
    <property type="entry name" value="GGDEF_dom"/>
</dbReference>
<dbReference type="Gene3D" id="3.30.70.270">
    <property type="match status" value="1"/>
</dbReference>
<evidence type="ECO:0000259" key="3">
    <source>
        <dbReference type="PROSITE" id="PS50883"/>
    </source>
</evidence>
<name>A0A2X0IRA2_9ACTN</name>
<feature type="transmembrane region" description="Helical" evidence="1">
    <location>
        <begin position="60"/>
        <end position="85"/>
    </location>
</feature>
<dbReference type="InterPro" id="IPR029787">
    <property type="entry name" value="Nucleotide_cyclase"/>
</dbReference>
<dbReference type="Gene3D" id="3.30.450.20">
    <property type="entry name" value="PAS domain"/>
    <property type="match status" value="1"/>
</dbReference>
<feature type="transmembrane region" description="Helical" evidence="1">
    <location>
        <begin position="285"/>
        <end position="304"/>
    </location>
</feature>
<sequence length="1049" mass="114166">MRSQRRSHPYLLTGFGLWAALLICLYYAFSSQRLIFVAIGLSGVSAILLGVAVNRPAGRLPWLLLAAANLSFAAGEFAQIVLIQFLHENPFPSTADAFYLATYVLYAAGLLGFVRWRSARRDRASFVDALTLTVGLALLCWIYVIVPYAHTAGLTWLQKAITIAYPLGDILVLAVLLRLLAPRGGKSVSVVLLTVGTLGLLASDIAYALIQLYGTWRTGTVVDLGWAVFYTAWGAAALHPSMVTLTQPVAVKPETGRGRLGLLTLASLIAPGMLLLAAARGDTRNAGVIGAFSAVLFFLVLYRLSGVAATHRQSVTREQVLRVAVAELGQATSPSDVATAVHAATIALLSGSGQEAVFTARDEAGVWLSRATRVEFEQSAPLAGPALCALVGDGRPRQLASDRLPEPLVAQVPRRRSALVCPIALPEADAEDPVIGALVVVGDERELLVLHDSLVTLTTQAAQALQRILLSHEVSKRNSEAYFRTLVQNASDVVLILDDDRIRYASPSADQVLGSPTLAGSRLTDLVPPQESRAVVRALDQMREPEFQGRRVHWRMLRADQTTIEVEVRCSDLREDPTVGGLVLTLRDVTEQRKLERELTHRAFHDPLTGLANRVLFEERISHALTQSQRAGRVVGVLFVDVDDFKVVNDVQGHAVGDELLVALSLRLSTTVRASDTAARIGGDEFALLVEDPMTPEDVETFADHVLEVFAEPFRLSVGMVSVYASVGIATTEDSFDAVELLAHADLALYEAKTAGKRQWRRYHPALQSGMVERHALQESLDRAEIESFKVVYQAIVELGSGRVAGFEALLRWPHSTRGMVMPEQFIPLAEESGQIVPLGSWVLVQASKEAVAWHAMLTERNPGPPGVALGAKLPYVSVNVSPRQFRDRSFFEVMQWSLDRSGIDPSSLVLELTEGLLLRRDDRVLKEMRALTELGIRIAIDDFGTGYSSLSYLREFPISILKIDKSFIDELGHSPQQYALVEGITHLADTLGMKVIAEGVENTTQRDLLISMGCPLGQGFLFSRPLDSESAQSLLLAESSGIPTHGTL</sequence>
<dbReference type="InterPro" id="IPR043128">
    <property type="entry name" value="Rev_trsase/Diguanyl_cyclase"/>
</dbReference>
<dbReference type="Proteomes" id="UP000248889">
    <property type="component" value="Unassembled WGS sequence"/>
</dbReference>
<dbReference type="CDD" id="cd01948">
    <property type="entry name" value="EAL"/>
    <property type="match status" value="1"/>
</dbReference>
<dbReference type="Pfam" id="PF00563">
    <property type="entry name" value="EAL"/>
    <property type="match status" value="1"/>
</dbReference>
<dbReference type="SMART" id="SM00267">
    <property type="entry name" value="GGDEF"/>
    <property type="match status" value="1"/>
</dbReference>
<proteinExistence type="predicted"/>
<dbReference type="SUPFAM" id="SSF55785">
    <property type="entry name" value="PYP-like sensor domain (PAS domain)"/>
    <property type="match status" value="1"/>
</dbReference>
<comment type="caution">
    <text evidence="5">The sequence shown here is derived from an EMBL/GenBank/DDBJ whole genome shotgun (WGS) entry which is preliminary data.</text>
</comment>
<feature type="transmembrane region" description="Helical" evidence="1">
    <location>
        <begin position="97"/>
        <end position="114"/>
    </location>
</feature>
<evidence type="ECO:0000313" key="6">
    <source>
        <dbReference type="Proteomes" id="UP000248889"/>
    </source>
</evidence>
<gene>
    <name evidence="5" type="ORF">DN069_09470</name>
</gene>
<dbReference type="InterPro" id="IPR000014">
    <property type="entry name" value="PAS"/>
</dbReference>
<feature type="transmembrane region" description="Helical" evidence="1">
    <location>
        <begin position="35"/>
        <end position="53"/>
    </location>
</feature>
<dbReference type="InterPro" id="IPR035965">
    <property type="entry name" value="PAS-like_dom_sf"/>
</dbReference>
<keyword evidence="1" id="KW-0812">Transmembrane</keyword>
<reference evidence="5 6" key="1">
    <citation type="submission" date="2018-06" db="EMBL/GenBank/DDBJ databases">
        <title>Streptacidiphilus pinicola sp. nov., isolated from pine grove soil.</title>
        <authorList>
            <person name="Roh S.G."/>
            <person name="Park S."/>
            <person name="Kim M.-K."/>
            <person name="Yun B.-R."/>
            <person name="Park J."/>
            <person name="Kim M.J."/>
            <person name="Kim Y.S."/>
            <person name="Kim S.B."/>
        </authorList>
    </citation>
    <scope>NUCLEOTIDE SEQUENCE [LARGE SCALE GENOMIC DNA]</scope>
    <source>
        <strain evidence="5 6">MMS16-CNU450</strain>
    </source>
</reference>
<evidence type="ECO:0000256" key="1">
    <source>
        <dbReference type="SAM" id="Phobius"/>
    </source>
</evidence>
<dbReference type="SMART" id="SM00052">
    <property type="entry name" value="EAL"/>
    <property type="match status" value="1"/>
</dbReference>
<keyword evidence="1" id="KW-0472">Membrane</keyword>
<evidence type="ECO:0000259" key="2">
    <source>
        <dbReference type="PROSITE" id="PS50113"/>
    </source>
</evidence>
<dbReference type="AlphaFoldDB" id="A0A2X0IRA2"/>
<dbReference type="SMART" id="SM00091">
    <property type="entry name" value="PAS"/>
    <property type="match status" value="1"/>
</dbReference>
<dbReference type="CDD" id="cd01949">
    <property type="entry name" value="GGDEF"/>
    <property type="match status" value="1"/>
</dbReference>
<dbReference type="InterPro" id="IPR052155">
    <property type="entry name" value="Biofilm_reg_signaling"/>
</dbReference>
<feature type="transmembrane region" description="Helical" evidence="1">
    <location>
        <begin position="9"/>
        <end position="29"/>
    </location>
</feature>
<dbReference type="InterPro" id="IPR035919">
    <property type="entry name" value="EAL_sf"/>
</dbReference>
<feature type="transmembrane region" description="Helical" evidence="1">
    <location>
        <begin position="126"/>
        <end position="148"/>
    </location>
</feature>
<dbReference type="PROSITE" id="PS50887">
    <property type="entry name" value="GGDEF"/>
    <property type="match status" value="1"/>
</dbReference>
<dbReference type="InterPro" id="IPR001633">
    <property type="entry name" value="EAL_dom"/>
</dbReference>
<dbReference type="InterPro" id="IPR000700">
    <property type="entry name" value="PAS-assoc_C"/>
</dbReference>
<dbReference type="EMBL" id="QKYN01000037">
    <property type="protein sequence ID" value="RAG85731.1"/>
    <property type="molecule type" value="Genomic_DNA"/>
</dbReference>
<feature type="transmembrane region" description="Helical" evidence="1">
    <location>
        <begin position="160"/>
        <end position="181"/>
    </location>
</feature>
<dbReference type="NCBIfam" id="TIGR00229">
    <property type="entry name" value="sensory_box"/>
    <property type="match status" value="1"/>
</dbReference>
<dbReference type="Pfam" id="PF13426">
    <property type="entry name" value="PAS_9"/>
    <property type="match status" value="1"/>
</dbReference>
<dbReference type="Pfam" id="PF00990">
    <property type="entry name" value="GGDEF"/>
    <property type="match status" value="1"/>
</dbReference>
<dbReference type="PROSITE" id="PS50883">
    <property type="entry name" value="EAL"/>
    <property type="match status" value="1"/>
</dbReference>
<dbReference type="RefSeq" id="WP_111500433.1">
    <property type="nucleotide sequence ID" value="NZ_QKYN01000037.1"/>
</dbReference>
<dbReference type="PANTHER" id="PTHR44757">
    <property type="entry name" value="DIGUANYLATE CYCLASE DGCP"/>
    <property type="match status" value="1"/>
</dbReference>
<dbReference type="SUPFAM" id="SSF141868">
    <property type="entry name" value="EAL domain-like"/>
    <property type="match status" value="1"/>
</dbReference>
<evidence type="ECO:0000313" key="5">
    <source>
        <dbReference type="EMBL" id="RAG85731.1"/>
    </source>
</evidence>
<dbReference type="PANTHER" id="PTHR44757:SF2">
    <property type="entry name" value="BIOFILM ARCHITECTURE MAINTENANCE PROTEIN MBAA"/>
    <property type="match status" value="1"/>
</dbReference>
<dbReference type="CDD" id="cd00130">
    <property type="entry name" value="PAS"/>
    <property type="match status" value="1"/>
</dbReference>
<feature type="transmembrane region" description="Helical" evidence="1">
    <location>
        <begin position="260"/>
        <end position="279"/>
    </location>
</feature>
<protein>
    <submittedName>
        <fullName evidence="5">GGDEF domain-containing protein</fullName>
    </submittedName>
</protein>
<keyword evidence="1" id="KW-1133">Transmembrane helix</keyword>
<feature type="transmembrane region" description="Helical" evidence="1">
    <location>
        <begin position="188"/>
        <end position="210"/>
    </location>
</feature>
<keyword evidence="6" id="KW-1185">Reference proteome</keyword>
<dbReference type="SUPFAM" id="SSF55073">
    <property type="entry name" value="Nucleotide cyclase"/>
    <property type="match status" value="1"/>
</dbReference>
<feature type="domain" description="GGDEF" evidence="4">
    <location>
        <begin position="633"/>
        <end position="765"/>
    </location>
</feature>
<dbReference type="OrthoDB" id="3845378at2"/>
<accession>A0A2X0IRA2</accession>
<feature type="domain" description="PAC" evidence="2">
    <location>
        <begin position="550"/>
        <end position="601"/>
    </location>
</feature>